<dbReference type="OrthoDB" id="9815750at2"/>
<dbReference type="InterPro" id="IPR005467">
    <property type="entry name" value="His_kinase_dom"/>
</dbReference>
<feature type="transmembrane region" description="Helical" evidence="14">
    <location>
        <begin position="38"/>
        <end position="57"/>
    </location>
</feature>
<evidence type="ECO:0000256" key="9">
    <source>
        <dbReference type="ARBA" id="ARBA00022777"/>
    </source>
</evidence>
<dbReference type="Gene3D" id="1.10.287.130">
    <property type="match status" value="1"/>
</dbReference>
<dbReference type="Gene3D" id="3.30.565.10">
    <property type="entry name" value="Histidine kinase-like ATPase, C-terminal domain"/>
    <property type="match status" value="1"/>
</dbReference>
<dbReference type="Pfam" id="PF07694">
    <property type="entry name" value="5TM-5TMR_LYT"/>
    <property type="match status" value="1"/>
</dbReference>
<dbReference type="SMART" id="SM00388">
    <property type="entry name" value="HisKA"/>
    <property type="match status" value="1"/>
</dbReference>
<reference evidence="16 17" key="1">
    <citation type="submission" date="2010-12" db="EMBL/GenBank/DDBJ databases">
        <title>Complete sequence of Bacillus cellulosilyticus DSM 2522.</title>
        <authorList>
            <consortium name="US DOE Joint Genome Institute"/>
            <person name="Lucas S."/>
            <person name="Copeland A."/>
            <person name="Lapidus A."/>
            <person name="Cheng J.-F."/>
            <person name="Bruce D."/>
            <person name="Goodwin L."/>
            <person name="Pitluck S."/>
            <person name="Chertkov O."/>
            <person name="Detter J.C."/>
            <person name="Han C."/>
            <person name="Tapia R."/>
            <person name="Land M."/>
            <person name="Hauser L."/>
            <person name="Jeffries C."/>
            <person name="Kyrpides N."/>
            <person name="Ivanova N."/>
            <person name="Mikhailova N."/>
            <person name="Brumm P."/>
            <person name="Mead D."/>
            <person name="Woyke T."/>
        </authorList>
    </citation>
    <scope>NUCLEOTIDE SEQUENCE [LARGE SCALE GENOMIC DNA]</scope>
    <source>
        <strain evidence="17">ATCC 21833 / DSM 2522 / FERM P-1141 / JCM 9156 / N-4</strain>
    </source>
</reference>
<evidence type="ECO:0000256" key="10">
    <source>
        <dbReference type="ARBA" id="ARBA00022840"/>
    </source>
</evidence>
<accession>E6U1C2</accession>
<dbReference type="Pfam" id="PF00512">
    <property type="entry name" value="HisKA"/>
    <property type="match status" value="1"/>
</dbReference>
<evidence type="ECO:0000313" key="17">
    <source>
        <dbReference type="Proteomes" id="UP000001401"/>
    </source>
</evidence>
<keyword evidence="8" id="KW-0547">Nucleotide-binding</keyword>
<protein>
    <recommendedName>
        <fullName evidence="3">histidine kinase</fullName>
        <ecNumber evidence="3">2.7.13.3</ecNumber>
    </recommendedName>
</protein>
<dbReference type="CDD" id="cd00082">
    <property type="entry name" value="HisKA"/>
    <property type="match status" value="1"/>
</dbReference>
<evidence type="ECO:0000313" key="16">
    <source>
        <dbReference type="EMBL" id="ADU29169.1"/>
    </source>
</evidence>
<name>E6U1C2_EVAC2</name>
<dbReference type="GO" id="GO:0071555">
    <property type="term" value="P:cell wall organization"/>
    <property type="evidence" value="ECO:0007669"/>
    <property type="project" value="InterPro"/>
</dbReference>
<dbReference type="PANTHER" id="PTHR43065">
    <property type="entry name" value="SENSOR HISTIDINE KINASE"/>
    <property type="match status" value="1"/>
</dbReference>
<feature type="transmembrane region" description="Helical" evidence="14">
    <location>
        <begin position="7"/>
        <end position="26"/>
    </location>
</feature>
<dbReference type="HOGENOM" id="CLU_000445_89_1_9"/>
<dbReference type="InterPro" id="IPR004358">
    <property type="entry name" value="Sig_transdc_His_kin-like_C"/>
</dbReference>
<evidence type="ECO:0000256" key="1">
    <source>
        <dbReference type="ARBA" id="ARBA00000085"/>
    </source>
</evidence>
<dbReference type="InterPro" id="IPR003594">
    <property type="entry name" value="HATPase_dom"/>
</dbReference>
<keyword evidence="9 16" id="KW-0418">Kinase</keyword>
<dbReference type="Proteomes" id="UP000001401">
    <property type="component" value="Chromosome"/>
</dbReference>
<dbReference type="eggNOG" id="COG4191">
    <property type="taxonomic scope" value="Bacteria"/>
</dbReference>
<gene>
    <name evidence="16" type="ordered locus">Bcell_0893</name>
</gene>
<dbReference type="EMBL" id="CP002394">
    <property type="protein sequence ID" value="ADU29169.1"/>
    <property type="molecule type" value="Genomic_DNA"/>
</dbReference>
<dbReference type="InterPro" id="IPR003661">
    <property type="entry name" value="HisK_dim/P_dom"/>
</dbReference>
<dbReference type="PANTHER" id="PTHR43065:SF46">
    <property type="entry name" value="C4-DICARBOXYLATE TRANSPORT SENSOR PROTEIN DCTB"/>
    <property type="match status" value="1"/>
</dbReference>
<organism evidence="16 17">
    <name type="scientific">Evansella cellulosilytica (strain ATCC 21833 / DSM 2522 / FERM P-1141 / JCM 9156 / N-4)</name>
    <name type="common">Bacillus cellulosilyticus</name>
    <dbReference type="NCBI Taxonomy" id="649639"/>
    <lineage>
        <taxon>Bacteria</taxon>
        <taxon>Bacillati</taxon>
        <taxon>Bacillota</taxon>
        <taxon>Bacilli</taxon>
        <taxon>Bacillales</taxon>
        <taxon>Bacillaceae</taxon>
        <taxon>Evansella</taxon>
    </lineage>
</organism>
<feature type="transmembrane region" description="Helical" evidence="14">
    <location>
        <begin position="132"/>
        <end position="154"/>
    </location>
</feature>
<dbReference type="STRING" id="649639.Bcell_0893"/>
<keyword evidence="13 14" id="KW-0472">Membrane</keyword>
<keyword evidence="17" id="KW-1185">Reference proteome</keyword>
<evidence type="ECO:0000256" key="8">
    <source>
        <dbReference type="ARBA" id="ARBA00022741"/>
    </source>
</evidence>
<keyword evidence="10" id="KW-0067">ATP-binding</keyword>
<feature type="domain" description="Histidine kinase" evidence="15">
    <location>
        <begin position="206"/>
        <end position="412"/>
    </location>
</feature>
<evidence type="ECO:0000256" key="13">
    <source>
        <dbReference type="ARBA" id="ARBA00023136"/>
    </source>
</evidence>
<keyword evidence="7 14" id="KW-0812">Transmembrane</keyword>
<dbReference type="SMART" id="SM00387">
    <property type="entry name" value="HATPase_c"/>
    <property type="match status" value="1"/>
</dbReference>
<evidence type="ECO:0000256" key="6">
    <source>
        <dbReference type="ARBA" id="ARBA00022679"/>
    </source>
</evidence>
<dbReference type="GO" id="GO:0000155">
    <property type="term" value="F:phosphorelay sensor kinase activity"/>
    <property type="evidence" value="ECO:0007669"/>
    <property type="project" value="InterPro"/>
</dbReference>
<evidence type="ECO:0000259" key="15">
    <source>
        <dbReference type="PROSITE" id="PS50109"/>
    </source>
</evidence>
<dbReference type="PRINTS" id="PR00344">
    <property type="entry name" value="BCTRLSENSOR"/>
</dbReference>
<evidence type="ECO:0000256" key="3">
    <source>
        <dbReference type="ARBA" id="ARBA00012438"/>
    </source>
</evidence>
<keyword evidence="4" id="KW-1003">Cell membrane</keyword>
<evidence type="ECO:0000256" key="5">
    <source>
        <dbReference type="ARBA" id="ARBA00022553"/>
    </source>
</evidence>
<keyword evidence="12" id="KW-0902">Two-component regulatory system</keyword>
<comment type="catalytic activity">
    <reaction evidence="1">
        <text>ATP + protein L-histidine = ADP + protein N-phospho-L-histidine.</text>
        <dbReference type="EC" id="2.7.13.3"/>
    </reaction>
</comment>
<evidence type="ECO:0000256" key="7">
    <source>
        <dbReference type="ARBA" id="ARBA00022692"/>
    </source>
</evidence>
<dbReference type="SUPFAM" id="SSF47384">
    <property type="entry name" value="Homodimeric domain of signal transducing histidine kinase"/>
    <property type="match status" value="1"/>
</dbReference>
<dbReference type="InterPro" id="IPR011620">
    <property type="entry name" value="Sig_transdc_His_kinase_LytS_TM"/>
</dbReference>
<comment type="subcellular location">
    <subcellularLocation>
        <location evidence="2">Cell membrane</location>
        <topology evidence="2">Multi-pass membrane protein</topology>
    </subcellularLocation>
</comment>
<dbReference type="RefSeq" id="WP_013487510.1">
    <property type="nucleotide sequence ID" value="NC_014829.1"/>
</dbReference>
<keyword evidence="11 14" id="KW-1133">Transmembrane helix</keyword>
<dbReference type="Pfam" id="PF02518">
    <property type="entry name" value="HATPase_c"/>
    <property type="match status" value="1"/>
</dbReference>
<proteinExistence type="predicted"/>
<dbReference type="EC" id="2.7.13.3" evidence="3"/>
<feature type="transmembrane region" description="Helical" evidence="14">
    <location>
        <begin position="103"/>
        <end position="120"/>
    </location>
</feature>
<dbReference type="AlphaFoldDB" id="E6U1C2"/>
<dbReference type="GO" id="GO:0005886">
    <property type="term" value="C:plasma membrane"/>
    <property type="evidence" value="ECO:0007669"/>
    <property type="project" value="UniProtKB-SubCell"/>
</dbReference>
<dbReference type="SUPFAM" id="SSF55874">
    <property type="entry name" value="ATPase domain of HSP90 chaperone/DNA topoisomerase II/histidine kinase"/>
    <property type="match status" value="1"/>
</dbReference>
<keyword evidence="5" id="KW-0597">Phosphoprotein</keyword>
<dbReference type="PROSITE" id="PS50109">
    <property type="entry name" value="HIS_KIN"/>
    <property type="match status" value="1"/>
</dbReference>
<evidence type="ECO:0000256" key="11">
    <source>
        <dbReference type="ARBA" id="ARBA00022989"/>
    </source>
</evidence>
<keyword evidence="6" id="KW-0808">Transferase</keyword>
<evidence type="ECO:0000256" key="2">
    <source>
        <dbReference type="ARBA" id="ARBA00004651"/>
    </source>
</evidence>
<feature type="transmembrane region" description="Helical" evidence="14">
    <location>
        <begin position="69"/>
        <end position="97"/>
    </location>
</feature>
<sequence length="423" mass="47874">MAWGFDDLLLNILFILFFLLFVPLILDQINTSHSKKKWIMIVSFNLAVISCMIFPIIYEDGILADLRYLAVLVGGLYGGWIANVSLLLTNIIFRFVFDGPGTYTNIILATLHFLLITFTYRQFKLLSKTKKIIFSSTLALLSSAVTIGIILIAFDNFITIYTGLFFIVLQTLCIALIIYITEIMRETRMLKIRTEKMELVSQLASSISHEVRNPLTVVRGFLQLLQQVELPKKKKEEYVKLAISEIDRAESIIGDYLTFAKPSKEKEEFLNTKEELERALEVIKPLANMNSVAIETAFHPCWIRGDKQLFQQCLLNITKNCIEAMPNGGTLRIHTHFDGNKVVIHVSDNGIGMTEEQQRRLGEPYYTTKGKKGTGLGMMVAFRIIENFNGSISVSSELHKGTTFTLCLPTLNTDTEEVASTKE</sequence>
<dbReference type="InterPro" id="IPR036890">
    <property type="entry name" value="HATPase_C_sf"/>
</dbReference>
<dbReference type="InterPro" id="IPR036097">
    <property type="entry name" value="HisK_dim/P_sf"/>
</dbReference>
<evidence type="ECO:0000256" key="14">
    <source>
        <dbReference type="SAM" id="Phobius"/>
    </source>
</evidence>
<feature type="transmembrane region" description="Helical" evidence="14">
    <location>
        <begin position="160"/>
        <end position="181"/>
    </location>
</feature>
<evidence type="ECO:0000256" key="12">
    <source>
        <dbReference type="ARBA" id="ARBA00023012"/>
    </source>
</evidence>
<evidence type="ECO:0000256" key="4">
    <source>
        <dbReference type="ARBA" id="ARBA00022475"/>
    </source>
</evidence>
<dbReference type="KEGG" id="bco:Bcell_0893"/>
<dbReference type="GO" id="GO:0005524">
    <property type="term" value="F:ATP binding"/>
    <property type="evidence" value="ECO:0007669"/>
    <property type="project" value="UniProtKB-KW"/>
</dbReference>